<evidence type="ECO:0000256" key="1">
    <source>
        <dbReference type="SAM" id="MobiDB-lite"/>
    </source>
</evidence>
<proteinExistence type="predicted"/>
<sequence length="206" mass="23910">MGGVGDTPNIPAVRTRIAKNSKNVSGEASRRISSRNATRLQPKSLTRRTDSGSPNRDTAMYEDVTNQVEVRRTIPSSLVRRIKDMDTRREAEEAVQLSVHTQQLTYEQLQNLHEQQQLMMEQKKAYLEEQYANQRQLNQSQVEMEKKYLLNRRHFRCSVTRFKRQCNNCKSGETDRPAVRGCEYAHACLKSNSLVNIRRRKSARKI</sequence>
<feature type="region of interest" description="Disordered" evidence="1">
    <location>
        <begin position="18"/>
        <end position="59"/>
    </location>
</feature>
<dbReference type="EMBL" id="FR824363">
    <property type="protein sequence ID" value="CCA25747.1"/>
    <property type="molecule type" value="Genomic_DNA"/>
</dbReference>
<reference evidence="2" key="1">
    <citation type="journal article" date="2011" name="PLoS Biol.">
        <title>Gene gain and loss during evolution of obligate parasitism in the white rust pathogen of Arabidopsis thaliana.</title>
        <authorList>
            <person name="Kemen E."/>
            <person name="Gardiner A."/>
            <person name="Schultz-Larsen T."/>
            <person name="Kemen A.C."/>
            <person name="Balmuth A.L."/>
            <person name="Robert-Seilaniantz A."/>
            <person name="Bailey K."/>
            <person name="Holub E."/>
            <person name="Studholme D.J."/>
            <person name="Maclean D."/>
            <person name="Jones J.D."/>
        </authorList>
    </citation>
    <scope>NUCLEOTIDE SEQUENCE</scope>
</reference>
<protein>
    <submittedName>
        <fullName evidence="2">AlNc14C318G10562 protein</fullName>
    </submittedName>
</protein>
<evidence type="ECO:0000313" key="2">
    <source>
        <dbReference type="EMBL" id="CCA25747.1"/>
    </source>
</evidence>
<gene>
    <name evidence="2" type="primary">AlNc14C318G10562</name>
    <name evidence="2" type="ORF">ALNC14_118910</name>
</gene>
<dbReference type="AlphaFoldDB" id="F0WWC7"/>
<name>F0WWC7_9STRA</name>
<accession>F0WWC7</accession>
<organism evidence="2">
    <name type="scientific">Albugo laibachii Nc14</name>
    <dbReference type="NCBI Taxonomy" id="890382"/>
    <lineage>
        <taxon>Eukaryota</taxon>
        <taxon>Sar</taxon>
        <taxon>Stramenopiles</taxon>
        <taxon>Oomycota</taxon>
        <taxon>Peronosporomycetes</taxon>
        <taxon>Albuginales</taxon>
        <taxon>Albuginaceae</taxon>
        <taxon>Albugo</taxon>
    </lineage>
</organism>
<dbReference type="HOGENOM" id="CLU_1333999_0_0_1"/>
<feature type="compositionally biased region" description="Polar residues" evidence="1">
    <location>
        <begin position="34"/>
        <end position="44"/>
    </location>
</feature>
<reference evidence="2" key="2">
    <citation type="submission" date="2011-02" db="EMBL/GenBank/DDBJ databases">
        <authorList>
            <person name="MacLean D."/>
        </authorList>
    </citation>
    <scope>NUCLEOTIDE SEQUENCE</scope>
</reference>